<gene>
    <name evidence="3" type="ORF">HGB38_04330</name>
</gene>
<dbReference type="AlphaFoldDB" id="A0A7X6R1R3"/>
<keyword evidence="2" id="KW-1133">Transmembrane helix</keyword>
<dbReference type="RefSeq" id="WP_062972590.1">
    <property type="nucleotide sequence ID" value="NZ_JAAXOS010000002.1"/>
</dbReference>
<feature type="region of interest" description="Disordered" evidence="1">
    <location>
        <begin position="1"/>
        <end position="207"/>
    </location>
</feature>
<evidence type="ECO:0000256" key="1">
    <source>
        <dbReference type="SAM" id="MobiDB-lite"/>
    </source>
</evidence>
<feature type="compositionally biased region" description="Low complexity" evidence="1">
    <location>
        <begin position="37"/>
        <end position="50"/>
    </location>
</feature>
<sequence>MSTPKDPDHTDDERREPEAPSLSNQTGETSGDEPAQPLTGAAPAQTGAPPTEHDPAAARPPESEQGSADQWWQSGGTPPAGPLGGQWGAEPSGQPAEPQPWGADGPGGQQSWGAEPAAPGSPLSGSAPQPPTDEETRRFTPDDHARYGSGGQPPYPPYGQPADAGQPYPPPGQPPYPAGGGYDQPAAGPQYGYPSYPQEGYEPYATPPKQPGSQVYSIIGFVCAVTAVLFCPILFGPAGIILGIVGHNKGESLGKWAAIAAAVGMVIGFIVGFAVFGGDFTT</sequence>
<feature type="compositionally biased region" description="Polar residues" evidence="1">
    <location>
        <begin position="64"/>
        <end position="76"/>
    </location>
</feature>
<comment type="caution">
    <text evidence="3">The sequence shown here is derived from an EMBL/GenBank/DDBJ whole genome shotgun (WGS) entry which is preliminary data.</text>
</comment>
<feature type="compositionally biased region" description="Basic and acidic residues" evidence="1">
    <location>
        <begin position="134"/>
        <end position="146"/>
    </location>
</feature>
<keyword evidence="4" id="KW-1185">Reference proteome</keyword>
<proteinExistence type="predicted"/>
<feature type="compositionally biased region" description="Basic and acidic residues" evidence="1">
    <location>
        <begin position="1"/>
        <end position="18"/>
    </location>
</feature>
<keyword evidence="2" id="KW-0472">Membrane</keyword>
<evidence type="ECO:0000313" key="3">
    <source>
        <dbReference type="EMBL" id="NKY25462.1"/>
    </source>
</evidence>
<dbReference type="EMBL" id="JAAXOS010000002">
    <property type="protein sequence ID" value="NKY25462.1"/>
    <property type="molecule type" value="Genomic_DNA"/>
</dbReference>
<feature type="transmembrane region" description="Helical" evidence="2">
    <location>
        <begin position="256"/>
        <end position="276"/>
    </location>
</feature>
<organism evidence="3 4">
    <name type="scientific">Nocardia gamkensis</name>
    <dbReference type="NCBI Taxonomy" id="352869"/>
    <lineage>
        <taxon>Bacteria</taxon>
        <taxon>Bacillati</taxon>
        <taxon>Actinomycetota</taxon>
        <taxon>Actinomycetes</taxon>
        <taxon>Mycobacteriales</taxon>
        <taxon>Nocardiaceae</taxon>
        <taxon>Nocardia</taxon>
    </lineage>
</organism>
<dbReference type="Proteomes" id="UP000540698">
    <property type="component" value="Unassembled WGS sequence"/>
</dbReference>
<evidence type="ECO:0008006" key="5">
    <source>
        <dbReference type="Google" id="ProtNLM"/>
    </source>
</evidence>
<name>A0A7X6R1R3_9NOCA</name>
<protein>
    <recommendedName>
        <fullName evidence="5">DUF4190 domain-containing protein</fullName>
    </recommendedName>
</protein>
<reference evidence="3 4" key="1">
    <citation type="submission" date="2020-04" db="EMBL/GenBank/DDBJ databases">
        <title>MicrobeNet Type strains.</title>
        <authorList>
            <person name="Nicholson A.C."/>
        </authorList>
    </citation>
    <scope>NUCLEOTIDE SEQUENCE [LARGE SCALE GENOMIC DNA]</scope>
    <source>
        <strain evidence="3 4">DSM 44956</strain>
    </source>
</reference>
<accession>A0A7X6R1R3</accession>
<keyword evidence="2" id="KW-0812">Transmembrane</keyword>
<evidence type="ECO:0000313" key="4">
    <source>
        <dbReference type="Proteomes" id="UP000540698"/>
    </source>
</evidence>
<feature type="compositionally biased region" description="Pro residues" evidence="1">
    <location>
        <begin position="167"/>
        <end position="177"/>
    </location>
</feature>
<feature type="transmembrane region" description="Helical" evidence="2">
    <location>
        <begin position="215"/>
        <end position="244"/>
    </location>
</feature>
<evidence type="ECO:0000256" key="2">
    <source>
        <dbReference type="SAM" id="Phobius"/>
    </source>
</evidence>